<organism evidence="1">
    <name type="scientific">Klebsiella pneumoniae</name>
    <dbReference type="NCBI Taxonomy" id="573"/>
    <lineage>
        <taxon>Bacteria</taxon>
        <taxon>Pseudomonadati</taxon>
        <taxon>Pseudomonadota</taxon>
        <taxon>Gammaproteobacteria</taxon>
        <taxon>Enterobacterales</taxon>
        <taxon>Enterobacteriaceae</taxon>
        <taxon>Klebsiella/Raoultella group</taxon>
        <taxon>Klebsiella</taxon>
        <taxon>Klebsiella pneumoniae complex</taxon>
    </lineage>
</organism>
<proteinExistence type="predicted"/>
<evidence type="ECO:0000313" key="2">
    <source>
        <dbReference type="EMBL" id="QJX13716.1"/>
    </source>
</evidence>
<accession>A0A6M5ZZ75</accession>
<reference evidence="1" key="1">
    <citation type="submission" date="2019-10" db="EMBL/GenBank/DDBJ databases">
        <title>Tracking microevolution events of conjugative virulence plasmid p15WZ-82_Vir during transmission.</title>
        <authorList>
            <person name="Yang X."/>
        </authorList>
    </citation>
    <scope>NUCLEOTIDE SEQUENCE</scope>
    <source>
        <strain evidence="1">GH27</strain>
        <strain evidence="2">GH27TC</strain>
        <plasmid evidence="1">pGH27_175</plasmid>
        <plasmid evidence="2">pGH27TC_fusion</plasmid>
    </source>
</reference>
<protein>
    <submittedName>
        <fullName evidence="1">Uncharacterized protein</fullName>
    </submittedName>
</protein>
<name>A0A6M5ZZ75_KLEPN</name>
<evidence type="ECO:0000313" key="1">
    <source>
        <dbReference type="EMBL" id="QJX11258.1"/>
    </source>
</evidence>
<dbReference type="EMBL" id="MN543571">
    <property type="protein sequence ID" value="QJX11258.1"/>
    <property type="molecule type" value="Genomic_DNA"/>
</dbReference>
<sequence>MNSQQLGQQPIFIWMCYGIFETDLYAETFFCRQKSVSPTDGHFVALLNK</sequence>
<dbReference type="AlphaFoldDB" id="A0A6M5ZZ75"/>
<keyword evidence="1" id="KW-0614">Plasmid</keyword>
<dbReference type="EMBL" id="MN543585">
    <property type="protein sequence ID" value="QJX13716.1"/>
    <property type="molecule type" value="Genomic_DNA"/>
</dbReference>
<geneLocation type="plasmid" evidence="2">
    <name>pGH27TC_fusion</name>
</geneLocation>
<geneLocation type="plasmid" evidence="1">
    <name>pGH27_175</name>
</geneLocation>